<evidence type="ECO:0000313" key="14">
    <source>
        <dbReference type="EMBL" id="MCF1749961.1"/>
    </source>
</evidence>
<name>A0ABS9BS45_9BACT</name>
<keyword evidence="15" id="KW-1185">Reference proteome</keyword>
<dbReference type="Gene3D" id="2.40.170.20">
    <property type="entry name" value="TonB-dependent receptor, beta-barrel domain"/>
    <property type="match status" value="1"/>
</dbReference>
<reference evidence="14 15" key="1">
    <citation type="submission" date="2022-01" db="EMBL/GenBank/DDBJ databases">
        <title>Mariniradius saccharolyticus sp. nov., isolated from sediment of a river.</title>
        <authorList>
            <person name="Liu H."/>
        </authorList>
    </citation>
    <scope>NUCLEOTIDE SEQUENCE [LARGE SCALE GENOMIC DNA]</scope>
    <source>
        <strain evidence="14 15">RY-2</strain>
    </source>
</reference>
<evidence type="ECO:0000259" key="13">
    <source>
        <dbReference type="Pfam" id="PF07715"/>
    </source>
</evidence>
<dbReference type="SUPFAM" id="SSF56935">
    <property type="entry name" value="Porins"/>
    <property type="match status" value="1"/>
</dbReference>
<keyword evidence="9 10" id="KW-0998">Cell outer membrane</keyword>
<evidence type="ECO:0000256" key="7">
    <source>
        <dbReference type="ARBA" id="ARBA00023136"/>
    </source>
</evidence>
<evidence type="ECO:0000256" key="2">
    <source>
        <dbReference type="ARBA" id="ARBA00022448"/>
    </source>
</evidence>
<dbReference type="Proteomes" id="UP001201449">
    <property type="component" value="Unassembled WGS sequence"/>
</dbReference>
<comment type="caution">
    <text evidence="14">The sequence shown here is derived from an EMBL/GenBank/DDBJ whole genome shotgun (WGS) entry which is preliminary data.</text>
</comment>
<organism evidence="14 15">
    <name type="scientific">Mariniradius sediminis</name>
    <dbReference type="NCBI Taxonomy" id="2909237"/>
    <lineage>
        <taxon>Bacteria</taxon>
        <taxon>Pseudomonadati</taxon>
        <taxon>Bacteroidota</taxon>
        <taxon>Cytophagia</taxon>
        <taxon>Cytophagales</taxon>
        <taxon>Cyclobacteriaceae</taxon>
        <taxon>Mariniradius</taxon>
    </lineage>
</organism>
<keyword evidence="8 14" id="KW-0675">Receptor</keyword>
<dbReference type="InterPro" id="IPR039426">
    <property type="entry name" value="TonB-dep_rcpt-like"/>
</dbReference>
<dbReference type="EMBL" id="JAKEVZ010000001">
    <property type="protein sequence ID" value="MCF1749961.1"/>
    <property type="molecule type" value="Genomic_DNA"/>
</dbReference>
<evidence type="ECO:0000256" key="4">
    <source>
        <dbReference type="ARBA" id="ARBA00022692"/>
    </source>
</evidence>
<dbReference type="Gene3D" id="2.170.130.10">
    <property type="entry name" value="TonB-dependent receptor, plug domain"/>
    <property type="match status" value="1"/>
</dbReference>
<evidence type="ECO:0000256" key="10">
    <source>
        <dbReference type="PROSITE-ProRule" id="PRU01360"/>
    </source>
</evidence>
<dbReference type="InterPro" id="IPR000531">
    <property type="entry name" value="Beta-barrel_TonB"/>
</dbReference>
<comment type="similarity">
    <text evidence="10 11">Belongs to the TonB-dependent receptor family.</text>
</comment>
<evidence type="ECO:0000313" key="15">
    <source>
        <dbReference type="Proteomes" id="UP001201449"/>
    </source>
</evidence>
<evidence type="ECO:0000256" key="11">
    <source>
        <dbReference type="RuleBase" id="RU003357"/>
    </source>
</evidence>
<dbReference type="Pfam" id="PF07715">
    <property type="entry name" value="Plug"/>
    <property type="match status" value="1"/>
</dbReference>
<gene>
    <name evidence="14" type="ORF">L0U89_02665</name>
</gene>
<evidence type="ECO:0000256" key="3">
    <source>
        <dbReference type="ARBA" id="ARBA00022452"/>
    </source>
</evidence>
<feature type="domain" description="TonB-dependent receptor plug" evidence="13">
    <location>
        <begin position="46"/>
        <end position="151"/>
    </location>
</feature>
<keyword evidence="4 10" id="KW-0812">Transmembrane</keyword>
<evidence type="ECO:0000256" key="8">
    <source>
        <dbReference type="ARBA" id="ARBA00023170"/>
    </source>
</evidence>
<keyword evidence="7 10" id="KW-0472">Membrane</keyword>
<comment type="subcellular location">
    <subcellularLocation>
        <location evidence="1 10">Cell outer membrane</location>
        <topology evidence="1 10">Multi-pass membrane protein</topology>
    </subcellularLocation>
</comment>
<keyword evidence="5" id="KW-0732">Signal</keyword>
<sequence>MMNKFWILCSLIATINISGFSQQDTSTVDLGEFILQENRMEIPFNKTSRNISVIGRKAIETMPARSLQEVLSFTPGVDVRQRGVSGVQANIGIRGGSFEQTLMLLNGIKLTDPQTGHHMMNIPVPLQSIQRIEVLKGPGSRIFGQNAYAGAVNIITELPETSMFRMQAYGGDFGALGGHIITSAPIGKYKQTVSLSRDQSNGHWYNSDFKVNNLFYESGIDINEKNEIRTMFGYTDRDFGANGFYTNRFPDQWEATETYLASLSHTYRAERLQIQTRGYWRRNDDEFRLRRLEPEFFTNLHTSDVLALETNGTYQSKLGTTGFGLEGRQENLESTNLGARERQFMGIFAEHRKEIGEKLDFRVGIYSNYYDQYKWRHFPGAEVGYQLSPASRLYANYGASFRVPSFTELYYQDPSNSSNPNLLPEEAQTYEAGWKVWKPRLRTELVYFFRRTENLIDYVRQPSEIDPNPNRWTPENITAIDFHGIETSFQYFLNWGNGDAKLREFQISYNYINANLNQAPGLESRYALNSLRHQLIAGIQAEFFQRAEFTLKARYIERMALDPYFLMDARLDFNRLKKFGFFVEVSNITDTDYVEAGWVQMPGRWAKAGVTVNLD</sequence>
<dbReference type="PANTHER" id="PTHR30069">
    <property type="entry name" value="TONB-DEPENDENT OUTER MEMBRANE RECEPTOR"/>
    <property type="match status" value="1"/>
</dbReference>
<dbReference type="PROSITE" id="PS52016">
    <property type="entry name" value="TONB_DEPENDENT_REC_3"/>
    <property type="match status" value="1"/>
</dbReference>
<accession>A0ABS9BS45</accession>
<keyword evidence="6 11" id="KW-0798">TonB box</keyword>
<evidence type="ECO:0000259" key="12">
    <source>
        <dbReference type="Pfam" id="PF00593"/>
    </source>
</evidence>
<dbReference type="RefSeq" id="WP_234860090.1">
    <property type="nucleotide sequence ID" value="NZ_JAKEVZ010000001.1"/>
</dbReference>
<dbReference type="PANTHER" id="PTHR30069:SF29">
    <property type="entry name" value="HEMOGLOBIN AND HEMOGLOBIN-HAPTOGLOBIN-BINDING PROTEIN 1-RELATED"/>
    <property type="match status" value="1"/>
</dbReference>
<keyword evidence="2 10" id="KW-0813">Transport</keyword>
<proteinExistence type="inferred from homology"/>
<feature type="domain" description="TonB-dependent receptor-like beta-barrel" evidence="12">
    <location>
        <begin position="207"/>
        <end position="588"/>
    </location>
</feature>
<dbReference type="InterPro" id="IPR037066">
    <property type="entry name" value="Plug_dom_sf"/>
</dbReference>
<evidence type="ECO:0000256" key="9">
    <source>
        <dbReference type="ARBA" id="ARBA00023237"/>
    </source>
</evidence>
<evidence type="ECO:0000256" key="6">
    <source>
        <dbReference type="ARBA" id="ARBA00023077"/>
    </source>
</evidence>
<dbReference type="InterPro" id="IPR012910">
    <property type="entry name" value="Plug_dom"/>
</dbReference>
<protein>
    <submittedName>
        <fullName evidence="14">TonB-dependent receptor</fullName>
    </submittedName>
</protein>
<evidence type="ECO:0000256" key="5">
    <source>
        <dbReference type="ARBA" id="ARBA00022729"/>
    </source>
</evidence>
<evidence type="ECO:0000256" key="1">
    <source>
        <dbReference type="ARBA" id="ARBA00004571"/>
    </source>
</evidence>
<dbReference type="InterPro" id="IPR036942">
    <property type="entry name" value="Beta-barrel_TonB_sf"/>
</dbReference>
<keyword evidence="3 10" id="KW-1134">Transmembrane beta strand</keyword>
<dbReference type="Pfam" id="PF00593">
    <property type="entry name" value="TonB_dep_Rec_b-barrel"/>
    <property type="match status" value="1"/>
</dbReference>